<evidence type="ECO:0000313" key="2">
    <source>
        <dbReference type="Proteomes" id="UP001634394"/>
    </source>
</evidence>
<evidence type="ECO:0000313" key="1">
    <source>
        <dbReference type="EMBL" id="KAL3854641.1"/>
    </source>
</evidence>
<gene>
    <name evidence="1" type="ORF">ACJMK2_013902</name>
</gene>
<keyword evidence="2" id="KW-1185">Reference proteome</keyword>
<dbReference type="EMBL" id="JBJQND010000014">
    <property type="protein sequence ID" value="KAL3854641.1"/>
    <property type="molecule type" value="Genomic_DNA"/>
</dbReference>
<organism evidence="1 2">
    <name type="scientific">Sinanodonta woodiana</name>
    <name type="common">Chinese pond mussel</name>
    <name type="synonym">Anodonta woodiana</name>
    <dbReference type="NCBI Taxonomy" id="1069815"/>
    <lineage>
        <taxon>Eukaryota</taxon>
        <taxon>Metazoa</taxon>
        <taxon>Spiralia</taxon>
        <taxon>Lophotrochozoa</taxon>
        <taxon>Mollusca</taxon>
        <taxon>Bivalvia</taxon>
        <taxon>Autobranchia</taxon>
        <taxon>Heteroconchia</taxon>
        <taxon>Palaeoheterodonta</taxon>
        <taxon>Unionida</taxon>
        <taxon>Unionoidea</taxon>
        <taxon>Unionidae</taxon>
        <taxon>Unioninae</taxon>
        <taxon>Sinanodonta</taxon>
    </lineage>
</organism>
<dbReference type="AlphaFoldDB" id="A0ABD3V0X5"/>
<name>A0ABD3V0X5_SINWO</name>
<reference evidence="1 2" key="1">
    <citation type="submission" date="2024-11" db="EMBL/GenBank/DDBJ databases">
        <title>Chromosome-level genome assembly of the freshwater bivalve Anodonta woodiana.</title>
        <authorList>
            <person name="Chen X."/>
        </authorList>
    </citation>
    <scope>NUCLEOTIDE SEQUENCE [LARGE SCALE GENOMIC DNA]</scope>
    <source>
        <strain evidence="1">MN2024</strain>
        <tissue evidence="1">Gills</tissue>
    </source>
</reference>
<protein>
    <submittedName>
        <fullName evidence="1">Uncharacterized protein</fullName>
    </submittedName>
</protein>
<accession>A0ABD3V0X5</accession>
<dbReference type="Proteomes" id="UP001634394">
    <property type="component" value="Unassembled WGS sequence"/>
</dbReference>
<comment type="caution">
    <text evidence="1">The sequence shown here is derived from an EMBL/GenBank/DDBJ whole genome shotgun (WGS) entry which is preliminary data.</text>
</comment>
<sequence>MVCNNNFMHYCIEIDPNLEQQSSPKRERYNVQSGVDLYNTESISMYQNNARTSDIHRDVNVQSDIKVISYMQFDRSYSVPSSDNCRMKDTKINSLTQKRQNNQKLCGSVQC</sequence>
<proteinExistence type="predicted"/>